<dbReference type="EMBL" id="BFAD01000014">
    <property type="protein sequence ID" value="GBE88965.1"/>
    <property type="molecule type" value="Genomic_DNA"/>
</dbReference>
<keyword evidence="4" id="KW-1185">Reference proteome</keyword>
<evidence type="ECO:0000313" key="3">
    <source>
        <dbReference type="EMBL" id="GBE88965.1"/>
    </source>
</evidence>
<dbReference type="GeneID" id="38785882"/>
<feature type="compositionally biased region" description="Polar residues" evidence="1">
    <location>
        <begin position="70"/>
        <end position="84"/>
    </location>
</feature>
<feature type="domain" description="Ribonuclease H1 N-terminal" evidence="2">
    <location>
        <begin position="8"/>
        <end position="50"/>
    </location>
</feature>
<dbReference type="InParanoid" id="A0A401H3E7"/>
<dbReference type="Pfam" id="PF01693">
    <property type="entry name" value="Cauli_VI"/>
    <property type="match status" value="1"/>
</dbReference>
<evidence type="ECO:0000313" key="4">
    <source>
        <dbReference type="Proteomes" id="UP000287166"/>
    </source>
</evidence>
<dbReference type="InterPro" id="IPR037056">
    <property type="entry name" value="RNase_H1_N_sf"/>
</dbReference>
<reference evidence="3 4" key="1">
    <citation type="journal article" date="2018" name="Sci. Rep.">
        <title>Genome sequence of the cauliflower mushroom Sparassis crispa (Hanabiratake) and its association with beneficial usage.</title>
        <authorList>
            <person name="Kiyama R."/>
            <person name="Furutani Y."/>
            <person name="Kawaguchi K."/>
            <person name="Nakanishi T."/>
        </authorList>
    </citation>
    <scope>NUCLEOTIDE SEQUENCE [LARGE SCALE GENOMIC DNA]</scope>
</reference>
<name>A0A401H3E7_9APHY</name>
<dbReference type="InterPro" id="IPR009027">
    <property type="entry name" value="Ribosomal_bL9/RNase_H1_N"/>
</dbReference>
<evidence type="ECO:0000259" key="2">
    <source>
        <dbReference type="Pfam" id="PF01693"/>
    </source>
</evidence>
<protein>
    <recommendedName>
        <fullName evidence="2">Ribonuclease H1 N-terminal domain-containing protein</fullName>
    </recommendedName>
</protein>
<proteinExistence type="predicted"/>
<sequence>MKSFPQLKYYCIIAGRDTGIYLTWDECEEQISSFKHQKHKSFNKLPDALRYYIRKGDEGPVESFDALQEDSPTQASTHTQPPTQASSHSQPPDADSDDDAVRTLITDLSLGKEIILDIPATPVTAR</sequence>
<dbReference type="SUPFAM" id="SSF55658">
    <property type="entry name" value="L9 N-domain-like"/>
    <property type="match status" value="1"/>
</dbReference>
<dbReference type="OrthoDB" id="2612908at2759"/>
<dbReference type="InterPro" id="IPR011320">
    <property type="entry name" value="RNase_H1_N"/>
</dbReference>
<evidence type="ECO:0000256" key="1">
    <source>
        <dbReference type="SAM" id="MobiDB-lite"/>
    </source>
</evidence>
<dbReference type="Gene3D" id="3.40.970.10">
    <property type="entry name" value="Ribonuclease H1, N-terminal domain"/>
    <property type="match status" value="1"/>
</dbReference>
<feature type="region of interest" description="Disordered" evidence="1">
    <location>
        <begin position="61"/>
        <end position="102"/>
    </location>
</feature>
<dbReference type="RefSeq" id="XP_027619878.1">
    <property type="nucleotide sequence ID" value="XM_027764077.1"/>
</dbReference>
<comment type="caution">
    <text evidence="3">The sequence shown here is derived from an EMBL/GenBank/DDBJ whole genome shotgun (WGS) entry which is preliminary data.</text>
</comment>
<accession>A0A401H3E7</accession>
<dbReference type="AlphaFoldDB" id="A0A401H3E7"/>
<dbReference type="Proteomes" id="UP000287166">
    <property type="component" value="Unassembled WGS sequence"/>
</dbReference>
<organism evidence="3 4">
    <name type="scientific">Sparassis crispa</name>
    <dbReference type="NCBI Taxonomy" id="139825"/>
    <lineage>
        <taxon>Eukaryota</taxon>
        <taxon>Fungi</taxon>
        <taxon>Dikarya</taxon>
        <taxon>Basidiomycota</taxon>
        <taxon>Agaricomycotina</taxon>
        <taxon>Agaricomycetes</taxon>
        <taxon>Polyporales</taxon>
        <taxon>Sparassidaceae</taxon>
        <taxon>Sparassis</taxon>
    </lineage>
</organism>
<gene>
    <name evidence="3" type="ORF">SCP_1403730</name>
</gene>